<name>A0A151TUT3_CAJCA</name>
<dbReference type="AlphaFoldDB" id="A0A151TUT3"/>
<dbReference type="Gramene" id="C.cajan_09741.t">
    <property type="protein sequence ID" value="C.cajan_09741.t.cds1"/>
    <property type="gene ID" value="C.cajan_09741"/>
</dbReference>
<evidence type="ECO:0000313" key="1">
    <source>
        <dbReference type="EMBL" id="KYP70786.1"/>
    </source>
</evidence>
<organism evidence="1 2">
    <name type="scientific">Cajanus cajan</name>
    <name type="common">Pigeon pea</name>
    <name type="synonym">Cajanus indicus</name>
    <dbReference type="NCBI Taxonomy" id="3821"/>
    <lineage>
        <taxon>Eukaryota</taxon>
        <taxon>Viridiplantae</taxon>
        <taxon>Streptophyta</taxon>
        <taxon>Embryophyta</taxon>
        <taxon>Tracheophyta</taxon>
        <taxon>Spermatophyta</taxon>
        <taxon>Magnoliopsida</taxon>
        <taxon>eudicotyledons</taxon>
        <taxon>Gunneridae</taxon>
        <taxon>Pentapetalae</taxon>
        <taxon>rosids</taxon>
        <taxon>fabids</taxon>
        <taxon>Fabales</taxon>
        <taxon>Fabaceae</taxon>
        <taxon>Papilionoideae</taxon>
        <taxon>50 kb inversion clade</taxon>
        <taxon>NPAAA clade</taxon>
        <taxon>indigoferoid/millettioid clade</taxon>
        <taxon>Phaseoleae</taxon>
        <taxon>Cajanus</taxon>
    </lineage>
</organism>
<feature type="non-terminal residue" evidence="1">
    <location>
        <position position="1"/>
    </location>
</feature>
<evidence type="ECO:0000313" key="2">
    <source>
        <dbReference type="Proteomes" id="UP000075243"/>
    </source>
</evidence>
<proteinExistence type="predicted"/>
<sequence length="63" mass="7003">DDDFPTFRASHRKMLNEKQRNASIITTTALKEINGAKKNTIAIIAHCHIFSCAKAPSCTEKNT</sequence>
<gene>
    <name evidence="1" type="ORF">KK1_010019</name>
</gene>
<keyword evidence="2" id="KW-1185">Reference proteome</keyword>
<reference evidence="1 2" key="1">
    <citation type="journal article" date="2012" name="Nat. Biotechnol.">
        <title>Draft genome sequence of pigeonpea (Cajanus cajan), an orphan legume crop of resource-poor farmers.</title>
        <authorList>
            <person name="Varshney R.K."/>
            <person name="Chen W."/>
            <person name="Li Y."/>
            <person name="Bharti A.K."/>
            <person name="Saxena R.K."/>
            <person name="Schlueter J.A."/>
            <person name="Donoghue M.T."/>
            <person name="Azam S."/>
            <person name="Fan G."/>
            <person name="Whaley A.M."/>
            <person name="Farmer A.D."/>
            <person name="Sheridan J."/>
            <person name="Iwata A."/>
            <person name="Tuteja R."/>
            <person name="Penmetsa R.V."/>
            <person name="Wu W."/>
            <person name="Upadhyaya H.D."/>
            <person name="Yang S.P."/>
            <person name="Shah T."/>
            <person name="Saxena K.B."/>
            <person name="Michael T."/>
            <person name="McCombie W.R."/>
            <person name="Yang B."/>
            <person name="Zhang G."/>
            <person name="Yang H."/>
            <person name="Wang J."/>
            <person name="Spillane C."/>
            <person name="Cook D.R."/>
            <person name="May G.D."/>
            <person name="Xu X."/>
            <person name="Jackson S.A."/>
        </authorList>
    </citation>
    <scope>NUCLEOTIDE SEQUENCE [LARGE SCALE GENOMIC DNA]</scope>
    <source>
        <strain evidence="2">cv. Asha</strain>
    </source>
</reference>
<dbReference type="Proteomes" id="UP000075243">
    <property type="component" value="Chromosome 3"/>
</dbReference>
<dbReference type="EMBL" id="CM003605">
    <property type="protein sequence ID" value="KYP70786.1"/>
    <property type="molecule type" value="Genomic_DNA"/>
</dbReference>
<accession>A0A151TUT3</accession>
<protein>
    <submittedName>
        <fullName evidence="1">Uncharacterized protein</fullName>
    </submittedName>
</protein>